<feature type="coiled-coil region" evidence="1">
    <location>
        <begin position="172"/>
        <end position="358"/>
    </location>
</feature>
<reference evidence="2 3" key="1">
    <citation type="submission" date="2017-06" db="EMBL/GenBank/DDBJ databases">
        <title>Draft genome of Pseudomonas nitroreducens DF05.</title>
        <authorList>
            <person name="Iyer R."/>
        </authorList>
    </citation>
    <scope>NUCLEOTIDE SEQUENCE [LARGE SCALE GENOMIC DNA]</scope>
    <source>
        <strain evidence="2 3">DF05</strain>
    </source>
</reference>
<dbReference type="RefSeq" id="WP_088416804.1">
    <property type="nucleotide sequence ID" value="NZ_NJBA01000002.1"/>
</dbReference>
<dbReference type="eggNOG" id="COG2515">
    <property type="taxonomic scope" value="Bacteria"/>
</dbReference>
<accession>A0A246FEV1</accession>
<evidence type="ECO:0000313" key="3">
    <source>
        <dbReference type="Proteomes" id="UP000198145"/>
    </source>
</evidence>
<protein>
    <submittedName>
        <fullName evidence="2">Chromosome partitioning protein ParA</fullName>
    </submittedName>
</protein>
<dbReference type="AlphaFoldDB" id="A0A246FEV1"/>
<comment type="caution">
    <text evidence="2">The sequence shown here is derived from an EMBL/GenBank/DDBJ whole genome shotgun (WGS) entry which is preliminary data.</text>
</comment>
<dbReference type="eggNOG" id="COG4372">
    <property type="taxonomic scope" value="Bacteria"/>
</dbReference>
<sequence>MSMQKKPQMVEAVVFFNDRGVCREMLYPEFEALLDNVVQMPEYADQQMQLAYVLINPRLLVKAVVFFYLDFDEKGEADRGWNLPLRNLADRAGRGPDMGAGPIRLACRSQCPVSWHQMHLWDPTLEAAQNHLVQLREAIKRNNLGVLVEEEPAAVEPARLQMADEHQWYAPAEESREEAEKLARAMLEEHQQKTTELLGQHEARLSQISQQHEQELSRLKLSAQEQVRALQAELAALREGLKREEEINAGLRRELDGQANGFQRGREELTAQLRHIEESGRDELEQLRRQIEEESRSRLASLEARYKEQIAARDVELGYRNELDQQLQQENQQLRREAEQLREETAQLRQLAGQLQQGAEGLRLELDALAAKAADGSVLERLASLGVIFVVYHPGAGHLTLSLQDVPRYQENPMAYAAAKCFVAEDQYRSWLAHYQQPACEGRLSNGERCAMPIDRVETPGRFVDGDSNCCSRHKTAGRLRSVTAG</sequence>
<dbReference type="STRING" id="46680.GCA_000807755_02304"/>
<name>A0A246FEV1_PSENT</name>
<proteinExistence type="predicted"/>
<keyword evidence="1" id="KW-0175">Coiled coil</keyword>
<evidence type="ECO:0000256" key="1">
    <source>
        <dbReference type="SAM" id="Coils"/>
    </source>
</evidence>
<dbReference type="EMBL" id="NJBA01000002">
    <property type="protein sequence ID" value="OWP51950.1"/>
    <property type="molecule type" value="Genomic_DNA"/>
</dbReference>
<dbReference type="Proteomes" id="UP000198145">
    <property type="component" value="Unassembled WGS sequence"/>
</dbReference>
<evidence type="ECO:0000313" key="2">
    <source>
        <dbReference type="EMBL" id="OWP51950.1"/>
    </source>
</evidence>
<organism evidence="2 3">
    <name type="scientific">Pseudomonas nitroreducens</name>
    <dbReference type="NCBI Taxonomy" id="46680"/>
    <lineage>
        <taxon>Bacteria</taxon>
        <taxon>Pseudomonadati</taxon>
        <taxon>Pseudomonadota</taxon>
        <taxon>Gammaproteobacteria</taxon>
        <taxon>Pseudomonadales</taxon>
        <taxon>Pseudomonadaceae</taxon>
        <taxon>Pseudomonas</taxon>
    </lineage>
</organism>
<gene>
    <name evidence="2" type="ORF">CEG18_06730</name>
</gene>